<dbReference type="GO" id="GO:0042277">
    <property type="term" value="F:peptide binding"/>
    <property type="evidence" value="ECO:0007669"/>
    <property type="project" value="InterPro"/>
</dbReference>
<evidence type="ECO:0000313" key="10">
    <source>
        <dbReference type="EMBL" id="KJA12306.1"/>
    </source>
</evidence>
<dbReference type="InterPro" id="IPR046357">
    <property type="entry name" value="PPIase_dom_sf"/>
</dbReference>
<protein>
    <recommendedName>
        <fullName evidence="7">Chaperone SurA</fullName>
    </recommendedName>
    <alternativeName>
        <fullName evidence="7">Peptidyl-prolyl cis-trans isomerase SurA</fullName>
        <shortName evidence="7">PPIase SurA</shortName>
        <ecNumber evidence="7">5.2.1.8</ecNumber>
    </alternativeName>
    <alternativeName>
        <fullName evidence="7">Rotamase SurA</fullName>
    </alternativeName>
</protein>
<accession>A0A0D7KD53</accession>
<gene>
    <name evidence="7" type="primary">surA</name>
    <name evidence="10" type="ORF">RP29_01460</name>
</gene>
<dbReference type="SUPFAM" id="SSF54534">
    <property type="entry name" value="FKBP-like"/>
    <property type="match status" value="2"/>
</dbReference>
<dbReference type="PROSITE" id="PS01096">
    <property type="entry name" value="PPIC_PPIASE_1"/>
    <property type="match status" value="1"/>
</dbReference>
<dbReference type="GO" id="GO:0006457">
    <property type="term" value="P:protein folding"/>
    <property type="evidence" value="ECO:0007669"/>
    <property type="project" value="UniProtKB-UniRule"/>
</dbReference>
<feature type="compositionally biased region" description="Low complexity" evidence="8">
    <location>
        <begin position="36"/>
        <end position="60"/>
    </location>
</feature>
<dbReference type="RefSeq" id="WP_044395097.1">
    <property type="nucleotide sequence ID" value="NZ_JXYQ01000003.1"/>
</dbReference>
<feature type="chain" id="PRO_5008986049" description="Chaperone SurA" evidence="7">
    <location>
        <begin position="25"/>
        <end position="474"/>
    </location>
</feature>
<reference evidence="10 11" key="1">
    <citation type="submission" date="2014-12" db="EMBL/GenBank/DDBJ databases">
        <title>Isolation of bacteria from lake water.</title>
        <authorList>
            <person name="Sheng K.-Y."/>
            <person name="Chin P.-S."/>
            <person name="Chan K.-G."/>
            <person name="Tan G.S."/>
        </authorList>
    </citation>
    <scope>NUCLEOTIDE SEQUENCE [LARGE SCALE GENOMIC DNA]</scope>
    <source>
        <strain evidence="10 11">KY4</strain>
    </source>
</reference>
<keyword evidence="1 7" id="KW-0732">Signal</keyword>
<keyword evidence="11" id="KW-1185">Reference proteome</keyword>
<dbReference type="Pfam" id="PF09312">
    <property type="entry name" value="SurA_N"/>
    <property type="match status" value="1"/>
</dbReference>
<evidence type="ECO:0000256" key="8">
    <source>
        <dbReference type="SAM" id="MobiDB-lite"/>
    </source>
</evidence>
<evidence type="ECO:0000256" key="7">
    <source>
        <dbReference type="HAMAP-Rule" id="MF_01183"/>
    </source>
</evidence>
<evidence type="ECO:0000256" key="1">
    <source>
        <dbReference type="ARBA" id="ARBA00022729"/>
    </source>
</evidence>
<feature type="region of interest" description="Disordered" evidence="8">
    <location>
        <begin position="28"/>
        <end position="60"/>
    </location>
</feature>
<evidence type="ECO:0000256" key="6">
    <source>
        <dbReference type="ARBA" id="ARBA00023235"/>
    </source>
</evidence>
<keyword evidence="4 7" id="KW-0697">Rotamase</keyword>
<dbReference type="Pfam" id="PF00639">
    <property type="entry name" value="Rotamase"/>
    <property type="match status" value="2"/>
</dbReference>
<dbReference type="Gene3D" id="1.10.4030.10">
    <property type="entry name" value="Porin chaperone SurA, peptide-binding domain"/>
    <property type="match status" value="1"/>
</dbReference>
<dbReference type="GO" id="GO:0030288">
    <property type="term" value="C:outer membrane-bounded periplasmic space"/>
    <property type="evidence" value="ECO:0007669"/>
    <property type="project" value="InterPro"/>
</dbReference>
<dbReference type="PANTHER" id="PTHR47637">
    <property type="entry name" value="CHAPERONE SURA"/>
    <property type="match status" value="1"/>
</dbReference>
<evidence type="ECO:0000256" key="5">
    <source>
        <dbReference type="ARBA" id="ARBA00023186"/>
    </source>
</evidence>
<keyword evidence="6 7" id="KW-0413">Isomerase</keyword>
<sequence length="474" mass="52073" precursor="true">MNHRVMTLALAASLACLASQSALAQGLRPSSGASKGLAQTPGAAAPAGTAPLALPTPSAADTGPRSADFIVAIVNSEPVTNYEVRSRVARIEQQLAQQGGNAPRPSRELIAREVLERIIQEKVQLQLAREMNLKVDDYAVNQAEAAVAQQNGLTVSELQRRLVSEGLNRDRFREELRNQLLLQRVREREVDAKVRVSDRDIDQFIREQQGSEVSAAEINLAHVLVRVPEDASPDVVAERQARAQQAADKVRAGEDFAKVAREYSDAPEGRRDGGLLGLRPTDRYPELFVTSTQNLPVGGVVGPVRSPAGFHILKVVERSAAGSGPTVVQTNARHILLRTGPQLSEAAAAERLNEYRRRIQAGQADFATLAREHSQDGSAKQGGDLGWANPGRYVPEFEQALSTLRPGEISEPLVSRFGVHLIQLVDRREAKLNQREQRDMMRDAVREKKLEEAYATWAQELRGRAYVEYREPPQ</sequence>
<keyword evidence="3 7" id="KW-0574">Periplasm</keyword>
<dbReference type="PATRIC" id="fig|80878.5.peg.1598"/>
<evidence type="ECO:0000313" key="11">
    <source>
        <dbReference type="Proteomes" id="UP000032566"/>
    </source>
</evidence>
<evidence type="ECO:0000256" key="4">
    <source>
        <dbReference type="ARBA" id="ARBA00023110"/>
    </source>
</evidence>
<dbReference type="EMBL" id="JXYQ01000003">
    <property type="protein sequence ID" value="KJA12306.1"/>
    <property type="molecule type" value="Genomic_DNA"/>
</dbReference>
<dbReference type="AlphaFoldDB" id="A0A0D7KD53"/>
<keyword evidence="2 7" id="KW-0677">Repeat</keyword>
<comment type="caution">
    <text evidence="10">The sequence shown here is derived from an EMBL/GenBank/DDBJ whole genome shotgun (WGS) entry which is preliminary data.</text>
</comment>
<dbReference type="OrthoDB" id="14196at2"/>
<feature type="domain" description="PpiC" evidence="9">
    <location>
        <begin position="215"/>
        <end position="317"/>
    </location>
</feature>
<evidence type="ECO:0000256" key="2">
    <source>
        <dbReference type="ARBA" id="ARBA00022737"/>
    </source>
</evidence>
<dbReference type="PANTHER" id="PTHR47637:SF1">
    <property type="entry name" value="CHAPERONE SURA"/>
    <property type="match status" value="1"/>
</dbReference>
<dbReference type="Gene3D" id="3.10.50.40">
    <property type="match status" value="2"/>
</dbReference>
<dbReference type="HAMAP" id="MF_01183">
    <property type="entry name" value="Chaperone_SurA"/>
    <property type="match status" value="1"/>
</dbReference>
<dbReference type="InterPro" id="IPR015391">
    <property type="entry name" value="SurA_N"/>
</dbReference>
<dbReference type="EC" id="5.2.1.8" evidence="7"/>
<dbReference type="InterPro" id="IPR027304">
    <property type="entry name" value="Trigger_fact/SurA_dom_sf"/>
</dbReference>
<comment type="subcellular location">
    <subcellularLocation>
        <location evidence="7">Periplasm</location>
    </subcellularLocation>
    <text evidence="7">Is capable of associating with the outer membrane.</text>
</comment>
<organism evidence="10 11">
    <name type="scientific">Acidovorax temperans</name>
    <dbReference type="NCBI Taxonomy" id="80878"/>
    <lineage>
        <taxon>Bacteria</taxon>
        <taxon>Pseudomonadati</taxon>
        <taxon>Pseudomonadota</taxon>
        <taxon>Betaproteobacteria</taxon>
        <taxon>Burkholderiales</taxon>
        <taxon>Comamonadaceae</taxon>
        <taxon>Acidovorax</taxon>
    </lineage>
</organism>
<dbReference type="InterPro" id="IPR050280">
    <property type="entry name" value="OMP_Chaperone_SurA"/>
</dbReference>
<dbReference type="InterPro" id="IPR023058">
    <property type="entry name" value="PPIase_PpiC_CS"/>
</dbReference>
<dbReference type="GO" id="GO:0051082">
    <property type="term" value="F:unfolded protein binding"/>
    <property type="evidence" value="ECO:0007669"/>
    <property type="project" value="UniProtKB-UniRule"/>
</dbReference>
<dbReference type="SUPFAM" id="SSF109998">
    <property type="entry name" value="Triger factor/SurA peptide-binding domain-like"/>
    <property type="match status" value="1"/>
</dbReference>
<feature type="domain" description="PpiC" evidence="9">
    <location>
        <begin position="327"/>
        <end position="426"/>
    </location>
</feature>
<comment type="domain">
    <text evidence="7">The PPIase activity resides only in the second parvulin domain. The N-terminal region and the C-terminal tail are necessary and sufficient for the chaperone activity of SurA. The PPIase activity is dispensable for SurA to function as a chaperone. The N-terminal region and the C-terminal tail are also required for porin recognition.</text>
</comment>
<dbReference type="GO" id="GO:0003755">
    <property type="term" value="F:peptidyl-prolyl cis-trans isomerase activity"/>
    <property type="evidence" value="ECO:0007669"/>
    <property type="project" value="UniProtKB-UniRule"/>
</dbReference>
<dbReference type="Proteomes" id="UP000032566">
    <property type="component" value="Unassembled WGS sequence"/>
</dbReference>
<dbReference type="GO" id="GO:0043165">
    <property type="term" value="P:Gram-negative-bacterium-type cell outer membrane assembly"/>
    <property type="evidence" value="ECO:0007669"/>
    <property type="project" value="InterPro"/>
</dbReference>
<evidence type="ECO:0000256" key="3">
    <source>
        <dbReference type="ARBA" id="ARBA00022764"/>
    </source>
</evidence>
<dbReference type="PROSITE" id="PS50198">
    <property type="entry name" value="PPIC_PPIASE_2"/>
    <property type="match status" value="2"/>
</dbReference>
<dbReference type="STRING" id="80878.RP29_01460"/>
<proteinExistence type="inferred from homology"/>
<dbReference type="GO" id="GO:0050821">
    <property type="term" value="P:protein stabilization"/>
    <property type="evidence" value="ECO:0007669"/>
    <property type="project" value="InterPro"/>
</dbReference>
<evidence type="ECO:0000259" key="9">
    <source>
        <dbReference type="PROSITE" id="PS50198"/>
    </source>
</evidence>
<dbReference type="InterPro" id="IPR023034">
    <property type="entry name" value="PPIase_SurA"/>
</dbReference>
<comment type="catalytic activity">
    <reaction evidence="7">
        <text>[protein]-peptidylproline (omega=180) = [protein]-peptidylproline (omega=0)</text>
        <dbReference type="Rhea" id="RHEA:16237"/>
        <dbReference type="Rhea" id="RHEA-COMP:10747"/>
        <dbReference type="Rhea" id="RHEA-COMP:10748"/>
        <dbReference type="ChEBI" id="CHEBI:83833"/>
        <dbReference type="ChEBI" id="CHEBI:83834"/>
        <dbReference type="EC" id="5.2.1.8"/>
    </reaction>
</comment>
<keyword evidence="5 7" id="KW-0143">Chaperone</keyword>
<feature type="signal peptide" evidence="7">
    <location>
        <begin position="1"/>
        <end position="24"/>
    </location>
</feature>
<dbReference type="PROSITE" id="PS51257">
    <property type="entry name" value="PROKAR_LIPOPROTEIN"/>
    <property type="match status" value="1"/>
</dbReference>
<dbReference type="InterPro" id="IPR000297">
    <property type="entry name" value="PPIase_PpiC"/>
</dbReference>
<name>A0A0D7KD53_9BURK</name>
<comment type="function">
    <text evidence="7">Chaperone involved in the correct folding and assembly of outer membrane proteins. Recognizes specific patterns of aromatic residues and the orientation of their side chains, which are found more frequently in integral outer membrane proteins. May act in both early periplasmic and late outer membrane-associated steps of protein maturation.</text>
</comment>